<dbReference type="AlphaFoldDB" id="A0A835CL90"/>
<keyword evidence="1" id="KW-1133">Transmembrane helix</keyword>
<comment type="caution">
    <text evidence="2">The sequence shown here is derived from an EMBL/GenBank/DDBJ whole genome shotgun (WGS) entry which is preliminary data.</text>
</comment>
<evidence type="ECO:0000313" key="2">
    <source>
        <dbReference type="EMBL" id="KAF7988007.1"/>
    </source>
</evidence>
<proteinExistence type="predicted"/>
<protein>
    <submittedName>
        <fullName evidence="2">Uncharacterized protein</fullName>
    </submittedName>
</protein>
<gene>
    <name evidence="2" type="ORF">HCN44_007501</name>
</gene>
<organism evidence="2 3">
    <name type="scientific">Aphidius gifuensis</name>
    <name type="common">Parasitoid wasp</name>
    <dbReference type="NCBI Taxonomy" id="684658"/>
    <lineage>
        <taxon>Eukaryota</taxon>
        <taxon>Metazoa</taxon>
        <taxon>Ecdysozoa</taxon>
        <taxon>Arthropoda</taxon>
        <taxon>Hexapoda</taxon>
        <taxon>Insecta</taxon>
        <taxon>Pterygota</taxon>
        <taxon>Neoptera</taxon>
        <taxon>Endopterygota</taxon>
        <taxon>Hymenoptera</taxon>
        <taxon>Apocrita</taxon>
        <taxon>Ichneumonoidea</taxon>
        <taxon>Braconidae</taxon>
        <taxon>Aphidiinae</taxon>
        <taxon>Aphidius</taxon>
    </lineage>
</organism>
<evidence type="ECO:0000256" key="1">
    <source>
        <dbReference type="SAM" id="Phobius"/>
    </source>
</evidence>
<evidence type="ECO:0000313" key="3">
    <source>
        <dbReference type="Proteomes" id="UP000639338"/>
    </source>
</evidence>
<name>A0A835CL90_APHGI</name>
<keyword evidence="1" id="KW-0472">Membrane</keyword>
<accession>A0A835CL90</accession>
<reference evidence="2 3" key="1">
    <citation type="submission" date="2020-08" db="EMBL/GenBank/DDBJ databases">
        <title>Aphidius gifuensis genome sequencing and assembly.</title>
        <authorList>
            <person name="Du Z."/>
        </authorList>
    </citation>
    <scope>NUCLEOTIDE SEQUENCE [LARGE SCALE GENOMIC DNA]</scope>
    <source>
        <strain evidence="2">YNYX2018</strain>
        <tissue evidence="2">Adults</tissue>
    </source>
</reference>
<keyword evidence="3" id="KW-1185">Reference proteome</keyword>
<sequence>MTPIIEEKILNDKYISIEEGQPINVVMKKDKNNYSRFIGSIKIVLFLQLIIAIVYVMPTLINFKNEKIEDVKLESMTVNDHIDEKLLENISNNLLNDNLMLDTIMPVEIDTLLIPSTTPGTSNDPRIISKDIIESSQQVDSNEEYFETNEPEKQNYDYQTNIDNDKLAICTTSDIVDDKKESTSMEKIIDHMNDKVEEIFDIGSTLLAAFNDALENEKESKSIEQQNDKINNENVSGNLDIPDGLLETIDTTTDQHEQLKQYCENNNGVLTKITDTLWDASDNYYSFPYVCVLNNSGNIINFFYDDGTNTSEEKWTDFK</sequence>
<dbReference type="Proteomes" id="UP000639338">
    <property type="component" value="Unassembled WGS sequence"/>
</dbReference>
<dbReference type="EMBL" id="JACMRX010000006">
    <property type="protein sequence ID" value="KAF7988007.1"/>
    <property type="molecule type" value="Genomic_DNA"/>
</dbReference>
<feature type="transmembrane region" description="Helical" evidence="1">
    <location>
        <begin position="37"/>
        <end position="57"/>
    </location>
</feature>
<keyword evidence="1" id="KW-0812">Transmembrane</keyword>